<organism evidence="8 9">
    <name type="scientific">Rhizophagus irregularis</name>
    <dbReference type="NCBI Taxonomy" id="588596"/>
    <lineage>
        <taxon>Eukaryota</taxon>
        <taxon>Fungi</taxon>
        <taxon>Fungi incertae sedis</taxon>
        <taxon>Mucoromycota</taxon>
        <taxon>Glomeromycotina</taxon>
        <taxon>Glomeromycetes</taxon>
        <taxon>Glomerales</taxon>
        <taxon>Glomeraceae</taxon>
        <taxon>Rhizophagus</taxon>
    </lineage>
</organism>
<feature type="transmembrane region" description="Helical" evidence="6">
    <location>
        <begin position="1004"/>
        <end position="1036"/>
    </location>
</feature>
<comment type="subcellular location">
    <subcellularLocation>
        <location evidence="1">Membrane</location>
        <topology evidence="1">Multi-pass membrane protein</topology>
    </subcellularLocation>
</comment>
<dbReference type="EMBL" id="CAGKOT010000006">
    <property type="protein sequence ID" value="CAB5346717.1"/>
    <property type="molecule type" value="Genomic_DNA"/>
</dbReference>
<dbReference type="GO" id="GO:0005216">
    <property type="term" value="F:monoatomic ion channel activity"/>
    <property type="evidence" value="ECO:0007669"/>
    <property type="project" value="InterPro"/>
</dbReference>
<evidence type="ECO:0000256" key="2">
    <source>
        <dbReference type="ARBA" id="ARBA00022692"/>
    </source>
</evidence>
<feature type="transmembrane region" description="Helical" evidence="6">
    <location>
        <begin position="965"/>
        <end position="992"/>
    </location>
</feature>
<feature type="transmembrane region" description="Helical" evidence="6">
    <location>
        <begin position="933"/>
        <end position="953"/>
    </location>
</feature>
<evidence type="ECO:0000256" key="5">
    <source>
        <dbReference type="ARBA" id="ARBA00023136"/>
    </source>
</evidence>
<evidence type="ECO:0000256" key="4">
    <source>
        <dbReference type="ARBA" id="ARBA00022989"/>
    </source>
</evidence>
<evidence type="ECO:0000256" key="3">
    <source>
        <dbReference type="ARBA" id="ARBA00022737"/>
    </source>
</evidence>
<feature type="transmembrane region" description="Helical" evidence="6">
    <location>
        <begin position="904"/>
        <end position="927"/>
    </location>
</feature>
<dbReference type="AlphaFoldDB" id="A0A916E1K9"/>
<keyword evidence="5 6" id="KW-0472">Membrane</keyword>
<dbReference type="PANTHER" id="PTHR10582:SF2">
    <property type="entry name" value="INACTIVE"/>
    <property type="match status" value="1"/>
</dbReference>
<accession>A0A916E1K9</accession>
<protein>
    <recommendedName>
        <fullName evidence="7">Ion transport domain-containing protein</fullName>
    </recommendedName>
</protein>
<gene>
    <name evidence="8" type="ORF">CHRIB12_LOCUS4267</name>
</gene>
<dbReference type="GO" id="GO:0005886">
    <property type="term" value="C:plasma membrane"/>
    <property type="evidence" value="ECO:0007669"/>
    <property type="project" value="TreeGrafter"/>
</dbReference>
<dbReference type="VEuPathDB" id="FungiDB:RhiirFUN_021476"/>
<proteinExistence type="predicted"/>
<feature type="domain" description="Ion transport" evidence="7">
    <location>
        <begin position="911"/>
        <end position="1159"/>
    </location>
</feature>
<reference evidence="8" key="1">
    <citation type="submission" date="2020-05" db="EMBL/GenBank/DDBJ databases">
        <authorList>
            <person name="Rincon C."/>
            <person name="Sanders R I."/>
            <person name="Robbins C."/>
            <person name="Chaturvedi A."/>
        </authorList>
    </citation>
    <scope>NUCLEOTIDE SEQUENCE</scope>
    <source>
        <strain evidence="8">CHB12</strain>
    </source>
</reference>
<dbReference type="InterPro" id="IPR005821">
    <property type="entry name" value="Ion_trans_dom"/>
</dbReference>
<dbReference type="SUPFAM" id="SSF82171">
    <property type="entry name" value="DPP6 N-terminal domain-like"/>
    <property type="match status" value="1"/>
</dbReference>
<evidence type="ECO:0000313" key="9">
    <source>
        <dbReference type="Proteomes" id="UP000684084"/>
    </source>
</evidence>
<dbReference type="Pfam" id="PF00520">
    <property type="entry name" value="Ion_trans"/>
    <property type="match status" value="1"/>
</dbReference>
<evidence type="ECO:0000256" key="6">
    <source>
        <dbReference type="SAM" id="Phobius"/>
    </source>
</evidence>
<keyword evidence="3" id="KW-0677">Repeat</keyword>
<evidence type="ECO:0000313" key="8">
    <source>
        <dbReference type="EMBL" id="CAB5346717.1"/>
    </source>
</evidence>
<comment type="caution">
    <text evidence="8">The sequence shown here is derived from an EMBL/GenBank/DDBJ whole genome shotgun (WGS) entry which is preliminary data.</text>
</comment>
<keyword evidence="4 6" id="KW-1133">Transmembrane helix</keyword>
<keyword evidence="2 6" id="KW-0812">Transmembrane</keyword>
<feature type="transmembrane region" description="Helical" evidence="6">
    <location>
        <begin position="1128"/>
        <end position="1148"/>
    </location>
</feature>
<name>A0A916E1K9_9GLOM</name>
<dbReference type="PANTHER" id="PTHR10582">
    <property type="entry name" value="TRANSIENT RECEPTOR POTENTIAL ION CHANNEL PROTEIN"/>
    <property type="match status" value="1"/>
</dbReference>
<sequence length="1271" mass="148732">MTEDLENGSYGEKITYVSISPDGSLIATFNPYKSCISIENVLENEKNDKAMDSRTVKTTIEVDNNQFFDKKPQNILGWSLAVSDIIDNDAGLVAISCITDDDMNQEETIEEGSFQKAYLRLSSINIREIHYSLLHIPIEIVSYCTNLFFIDPNPVSNPLPYVLFIGIPFLILALPEFFYVSKILRGDSKQYQLSRTYSKGMIRLFKFSLNKNCYDNGTSIFHLGGVVTFLKSFKKNSATLVCTNCVKIKKFKIKLRKNISVSKSNTYLLPENLFKKLENIKDAKINWKYILKSRYQEFLMIDTNDHQKIKNIEIYNINTLQLVNVFHRHREEDFLISNDNEPGIFSISTDSRLFAYSYGDNIITIYLMESGLEVVSKKFNDICEIIFLEFIDDDKKLFIIEQGKGGDVKFHIWLMSGCLNDYFPIPKDDITLSDNIFTLLKYDEHYYTIAKANGKVVFLNDKDNENQFKVIPEMFINMDTFDENNSIIDKHEHIYYSHDIEPWNDKAEYISGRFLNNDKKFLLIIGQNSIQLWKSKSQNFKDFEDFKSFENSDLVYIFISNIPFESRPKFQIKNDMTTIIIHACKSLAYLYNHRHIRRVDSKEKHQKFVSGIKNIIKDFIRKYPDNWKLMEVQYPLMAYLIYSRSFSLIKYILFGTNGQTSSQEKNTELLHRPQKNYVSYPYYHELRLYDDFKLEDEDLISTNDLEFALKYCKDRDAVILAYLLEYYSENSMTHIGWMINVTKILPELSLSNHDYYANYMDLLLYKPCFGEMKYNFPIKRFKELSVHQDAIKVYMPLTRLLSPKEIFGYKRMRNNILPDIYMVPLSNFTSYNPKAKEKTKKTLIGTSIASLRCLRSILIPPYYRDLNAKDFSPFLQIEKNENEFFNIPSMGATINSRWRQAMKYWVGPLGLYIVFLIIFSTLSQIYLSDNLNYGLNITMIVIFYYIGTYLLLIELMQMVKYRSKYFTIFNMLDLCSIFLGIIVFTLILLVRVFDKAIGISNETIIVLTTITILLLWVELLLWFRLFSVIAINIFIFGNILKKIIPFFAFMFILIIGFGHSMFILLGHPSLLDVYPSTSTFTLDNGTENLTLTGPSQDNPFDTIWDSILSMYYMNTIDLNNYNYWQLKLFALVANIVVVLVLFNMIIALMNDTFNNAKEAGNHGLLMYRAELINDFERLDISYHSLTFYNSPYICFHQDPELMKKWMKKSQEFRETKLYSWFNESVDKEIITYDNEDIKSWYEALIMNNENQDSLSIISSSSSAPDLMILGS</sequence>
<feature type="transmembrane region" description="Helical" evidence="6">
    <location>
        <begin position="1043"/>
        <end position="1065"/>
    </location>
</feature>
<feature type="transmembrane region" description="Helical" evidence="6">
    <location>
        <begin position="161"/>
        <end position="180"/>
    </location>
</feature>
<dbReference type="Proteomes" id="UP000684084">
    <property type="component" value="Unassembled WGS sequence"/>
</dbReference>
<dbReference type="InterPro" id="IPR024862">
    <property type="entry name" value="TRPV"/>
</dbReference>
<evidence type="ECO:0000256" key="1">
    <source>
        <dbReference type="ARBA" id="ARBA00004141"/>
    </source>
</evidence>
<dbReference type="OrthoDB" id="2323852at2759"/>
<dbReference type="GO" id="GO:0098703">
    <property type="term" value="P:calcium ion import across plasma membrane"/>
    <property type="evidence" value="ECO:0007669"/>
    <property type="project" value="TreeGrafter"/>
</dbReference>
<evidence type="ECO:0000259" key="7">
    <source>
        <dbReference type="Pfam" id="PF00520"/>
    </source>
</evidence>